<sequence>MTCSLITNSVMQGGERGACMRTRLHRMNPLGHDPSRFSIAASQGADGREEILGFGQMEQKSQGTQGAGREWELRSLVVEQQHRRRGVGTVLVEALKARCSKGDTAYLVTLAVTQDFYKRLGFRVVTEPPAWLAPEAALGQVVSRLAGHKDGLVVMCWER</sequence>
<evidence type="ECO:0000313" key="2">
    <source>
        <dbReference type="EMBL" id="CAE0498912.1"/>
    </source>
</evidence>
<dbReference type="Pfam" id="PF13508">
    <property type="entry name" value="Acetyltransf_7"/>
    <property type="match status" value="1"/>
</dbReference>
<dbReference type="InterPro" id="IPR000182">
    <property type="entry name" value="GNAT_dom"/>
</dbReference>
<dbReference type="InterPro" id="IPR016181">
    <property type="entry name" value="Acyl_CoA_acyltransferase"/>
</dbReference>
<accession>A0A7S3R0H6</accession>
<organism evidence="2">
    <name type="scientific">Dunaliella tertiolecta</name>
    <name type="common">Green alga</name>
    <dbReference type="NCBI Taxonomy" id="3047"/>
    <lineage>
        <taxon>Eukaryota</taxon>
        <taxon>Viridiplantae</taxon>
        <taxon>Chlorophyta</taxon>
        <taxon>core chlorophytes</taxon>
        <taxon>Chlorophyceae</taxon>
        <taxon>CS clade</taxon>
        <taxon>Chlamydomonadales</taxon>
        <taxon>Dunaliellaceae</taxon>
        <taxon>Dunaliella</taxon>
    </lineage>
</organism>
<dbReference type="GO" id="GO:0016747">
    <property type="term" value="F:acyltransferase activity, transferring groups other than amino-acyl groups"/>
    <property type="evidence" value="ECO:0007669"/>
    <property type="project" value="InterPro"/>
</dbReference>
<dbReference type="AlphaFoldDB" id="A0A7S3R0H6"/>
<dbReference type="PROSITE" id="PS51186">
    <property type="entry name" value="GNAT"/>
    <property type="match status" value="1"/>
</dbReference>
<name>A0A7S3R0H6_DUNTE</name>
<gene>
    <name evidence="2" type="ORF">DTER00134_LOCUS13985</name>
</gene>
<feature type="domain" description="N-acetyltransferase" evidence="1">
    <location>
        <begin position="49"/>
        <end position="147"/>
    </location>
</feature>
<dbReference type="CDD" id="cd04301">
    <property type="entry name" value="NAT_SF"/>
    <property type="match status" value="1"/>
</dbReference>
<dbReference type="SUPFAM" id="SSF55729">
    <property type="entry name" value="Acyl-CoA N-acyltransferases (Nat)"/>
    <property type="match status" value="1"/>
</dbReference>
<proteinExistence type="predicted"/>
<evidence type="ECO:0000259" key="1">
    <source>
        <dbReference type="PROSITE" id="PS51186"/>
    </source>
</evidence>
<dbReference type="EMBL" id="HBIP01023359">
    <property type="protein sequence ID" value="CAE0498912.1"/>
    <property type="molecule type" value="Transcribed_RNA"/>
</dbReference>
<dbReference type="Gene3D" id="3.40.630.30">
    <property type="match status" value="1"/>
</dbReference>
<protein>
    <recommendedName>
        <fullName evidence="1">N-acetyltransferase domain-containing protein</fullName>
    </recommendedName>
</protein>
<reference evidence="2" key="1">
    <citation type="submission" date="2021-01" db="EMBL/GenBank/DDBJ databases">
        <authorList>
            <person name="Corre E."/>
            <person name="Pelletier E."/>
            <person name="Niang G."/>
            <person name="Scheremetjew M."/>
            <person name="Finn R."/>
            <person name="Kale V."/>
            <person name="Holt S."/>
            <person name="Cochrane G."/>
            <person name="Meng A."/>
            <person name="Brown T."/>
            <person name="Cohen L."/>
        </authorList>
    </citation>
    <scope>NUCLEOTIDE SEQUENCE</scope>
    <source>
        <strain evidence="2">CCMP1320</strain>
    </source>
</reference>